<protein>
    <recommendedName>
        <fullName evidence="4">MerR family transcriptional regulator</fullName>
    </recommendedName>
</protein>
<dbReference type="EMBL" id="SPNK01000002">
    <property type="protein sequence ID" value="TFI02584.1"/>
    <property type="molecule type" value="Genomic_DNA"/>
</dbReference>
<comment type="caution">
    <text evidence="2">The sequence shown here is derived from an EMBL/GenBank/DDBJ whole genome shotgun (WGS) entry which is preliminary data.</text>
</comment>
<organism evidence="2 3">
    <name type="scientific">Kocuria rhizophila</name>
    <dbReference type="NCBI Taxonomy" id="72000"/>
    <lineage>
        <taxon>Bacteria</taxon>
        <taxon>Bacillati</taxon>
        <taxon>Actinomycetota</taxon>
        <taxon>Actinomycetes</taxon>
        <taxon>Micrococcales</taxon>
        <taxon>Micrococcaceae</taxon>
        <taxon>Kocuria</taxon>
    </lineage>
</organism>
<proteinExistence type="predicted"/>
<dbReference type="RefSeq" id="WP_128973340.1">
    <property type="nucleotide sequence ID" value="NZ_CABMOG010000018.1"/>
</dbReference>
<name>A0AAX2SFY5_KOCRH</name>
<sequence>MTDGVRLREYAEDHGLDENVLALLIESGVLPYLARSGRSYRVDPQLPLTRERVETAAEEMYTRALERLGKLVIRMHVQLQRVLNEIEEQELAPHGNHPLGDSLSSLEAGHRTLLSGGESSDLWMAAAEVKQWHKALRDAHAGGAVEGEVQEIRQRMLGRAAMQTGKSAPPAQAAPRPIAHDLPPEVDQLPTSARRLIVDLSESLVRFYREGRD</sequence>
<keyword evidence="3" id="KW-1185">Reference proteome</keyword>
<dbReference type="AlphaFoldDB" id="A0AAX2SFY5"/>
<accession>A0AAX2SFY5</accession>
<feature type="compositionally biased region" description="Low complexity" evidence="1">
    <location>
        <begin position="168"/>
        <end position="177"/>
    </location>
</feature>
<dbReference type="Proteomes" id="UP000298017">
    <property type="component" value="Unassembled WGS sequence"/>
</dbReference>
<evidence type="ECO:0000256" key="1">
    <source>
        <dbReference type="SAM" id="MobiDB-lite"/>
    </source>
</evidence>
<evidence type="ECO:0008006" key="4">
    <source>
        <dbReference type="Google" id="ProtNLM"/>
    </source>
</evidence>
<evidence type="ECO:0000313" key="3">
    <source>
        <dbReference type="Proteomes" id="UP000298017"/>
    </source>
</evidence>
<reference evidence="2 3" key="1">
    <citation type="submission" date="2019-03" db="EMBL/GenBank/DDBJ databases">
        <title>Genome Sequencing and Assembly of Various Microbes Isolated from Alder Root Nodule.</title>
        <authorList>
            <person name="Swanson E."/>
            <person name="Sevigny J.L."/>
            <person name="Pesce C."/>
            <person name="Davis I."/>
            <person name="Kleiner V."/>
            <person name="Tisa L."/>
        </authorList>
    </citation>
    <scope>NUCLEOTIDE SEQUENCE [LARGE SCALE GENOMIC DNA]</scope>
    <source>
        <strain evidence="2 3">4R-31</strain>
    </source>
</reference>
<feature type="region of interest" description="Disordered" evidence="1">
    <location>
        <begin position="164"/>
        <end position="186"/>
    </location>
</feature>
<gene>
    <name evidence="2" type="ORF">E4P33_03030</name>
</gene>
<evidence type="ECO:0000313" key="2">
    <source>
        <dbReference type="EMBL" id="TFI02584.1"/>
    </source>
</evidence>